<organism evidence="2 4">
    <name type="scientific">Sulfodiicoccus acidiphilus</name>
    <dbReference type="NCBI Taxonomy" id="1670455"/>
    <lineage>
        <taxon>Archaea</taxon>
        <taxon>Thermoproteota</taxon>
        <taxon>Thermoprotei</taxon>
        <taxon>Sulfolobales</taxon>
        <taxon>Sulfolobaceae</taxon>
        <taxon>Sulfodiicoccus</taxon>
    </lineage>
</organism>
<dbReference type="Proteomes" id="UP000616143">
    <property type="component" value="Unassembled WGS sequence"/>
</dbReference>
<dbReference type="AlphaFoldDB" id="A0A348B0T7"/>
<evidence type="ECO:0000313" key="2">
    <source>
        <dbReference type="EMBL" id="BBD71789.1"/>
    </source>
</evidence>
<dbReference type="RefSeq" id="WP_126449111.1">
    <property type="nucleotide sequence ID" value="NZ_AP018553.1"/>
</dbReference>
<feature type="region of interest" description="Disordered" evidence="1">
    <location>
        <begin position="1"/>
        <end position="23"/>
    </location>
</feature>
<name>A0A348B0T7_9CREN</name>
<accession>A0A348B0T7</accession>
<protein>
    <submittedName>
        <fullName evidence="2">Uncharacterized protein</fullName>
    </submittedName>
</protein>
<gene>
    <name evidence="3" type="ORF">GCM10007116_15710</name>
    <name evidence="2" type="ORF">HS1genome_0178</name>
</gene>
<proteinExistence type="predicted"/>
<evidence type="ECO:0000313" key="4">
    <source>
        <dbReference type="Proteomes" id="UP000276741"/>
    </source>
</evidence>
<evidence type="ECO:0000313" key="3">
    <source>
        <dbReference type="EMBL" id="GGT99206.1"/>
    </source>
</evidence>
<reference evidence="2" key="3">
    <citation type="journal article" date="2019" name="BMC Res. Notes">
        <title>Complete genome sequence of the Sulfodiicoccus acidiphilus strain HS-1T, the first crenarchaeon that lacks polB3, isolated from an acidic hot spring in Ohwaku-dani, Hakone, Japan.</title>
        <authorList>
            <person name="Sakai H.D."/>
            <person name="Kurosawa N."/>
        </authorList>
    </citation>
    <scope>NUCLEOTIDE SEQUENCE</scope>
    <source>
        <strain evidence="2">HS-1</strain>
    </source>
</reference>
<dbReference type="Proteomes" id="UP000276741">
    <property type="component" value="Chromosome"/>
</dbReference>
<keyword evidence="4" id="KW-1185">Reference proteome</keyword>
<dbReference type="EMBL" id="AP018553">
    <property type="protein sequence ID" value="BBD71789.1"/>
    <property type="molecule type" value="Genomic_DNA"/>
</dbReference>
<dbReference type="GeneID" id="38665669"/>
<evidence type="ECO:0000256" key="1">
    <source>
        <dbReference type="SAM" id="MobiDB-lite"/>
    </source>
</evidence>
<reference evidence="4" key="2">
    <citation type="submission" date="2018-04" db="EMBL/GenBank/DDBJ databases">
        <title>Complete genome sequence of Sulfodiicoccus acidiphilus strain HS-1.</title>
        <authorList>
            <person name="Sakai H.D."/>
            <person name="Kurosawa N."/>
        </authorList>
    </citation>
    <scope>NUCLEOTIDE SEQUENCE [LARGE SCALE GENOMIC DNA]</scope>
    <source>
        <strain evidence="4">HS-1</strain>
    </source>
</reference>
<dbReference type="EMBL" id="BMQS01000014">
    <property type="protein sequence ID" value="GGT99206.1"/>
    <property type="molecule type" value="Genomic_DNA"/>
</dbReference>
<reference evidence="3" key="1">
    <citation type="journal article" date="2014" name="Int. J. Syst. Evol. Microbiol.">
        <title>Complete genome sequence of Corynebacterium casei LMG S-19264T (=DSM 44701T), isolated from a smear-ripened cheese.</title>
        <authorList>
            <consortium name="US DOE Joint Genome Institute (JGI-PGF)"/>
            <person name="Walter F."/>
            <person name="Albersmeier A."/>
            <person name="Kalinowski J."/>
            <person name="Ruckert C."/>
        </authorList>
    </citation>
    <scope>NUCLEOTIDE SEQUENCE</scope>
    <source>
        <strain evidence="3">JCM 31740</strain>
    </source>
</reference>
<dbReference type="KEGG" id="sacd:HS1genome_0178"/>
<sequence>MSAKRENTGVKKGSTDSIDSRHGDVDGLQVTLNDLDEVIDAHSSVLEALERSVTLKDTESLLKTLSSARRLRKEMKKSVTSLSHNFSIMPESQVKEQVKGILGYLYLVGLSEEMELLAKAAELMGKLDPVEERKVREDMKAVKEIRDPLAQISF</sequence>
<reference evidence="3" key="4">
    <citation type="submission" date="2020-09" db="EMBL/GenBank/DDBJ databases">
        <authorList>
            <person name="Sun Q."/>
            <person name="Ohkuma M."/>
        </authorList>
    </citation>
    <scope>NUCLEOTIDE SEQUENCE</scope>
    <source>
        <strain evidence="3">JCM 31740</strain>
    </source>
</reference>